<dbReference type="InterPro" id="IPR020578">
    <property type="entry name" value="Aminotrans_V_PyrdxlP_BS"/>
</dbReference>
<name>A0A926DAY0_9FIRM</name>
<dbReference type="PANTHER" id="PTHR11601:SF50">
    <property type="entry name" value="CYSTEINE DESULFURASE ISCS 2-RELATED"/>
    <property type="match status" value="1"/>
</dbReference>
<dbReference type="Proteomes" id="UP000651482">
    <property type="component" value="Unassembled WGS sequence"/>
</dbReference>
<comment type="cofactor">
    <cofactor evidence="1 7">
        <name>pyridoxal 5'-phosphate</name>
        <dbReference type="ChEBI" id="CHEBI:597326"/>
    </cofactor>
</comment>
<dbReference type="InterPro" id="IPR015422">
    <property type="entry name" value="PyrdxlP-dep_Trfase_small"/>
</dbReference>
<dbReference type="GO" id="GO:0051536">
    <property type="term" value="F:iron-sulfur cluster binding"/>
    <property type="evidence" value="ECO:0007669"/>
    <property type="project" value="UniProtKB-KW"/>
</dbReference>
<keyword evidence="5" id="KW-0408">Iron</keyword>
<dbReference type="FunFam" id="3.40.640.10:FF:000084">
    <property type="entry name" value="IscS-like cysteine desulfurase"/>
    <property type="match status" value="1"/>
</dbReference>
<dbReference type="InterPro" id="IPR000192">
    <property type="entry name" value="Aminotrans_V_dom"/>
</dbReference>
<comment type="caution">
    <text evidence="9">The sequence shown here is derived from an EMBL/GenBank/DDBJ whole genome shotgun (WGS) entry which is preliminary data.</text>
</comment>
<evidence type="ECO:0000259" key="8">
    <source>
        <dbReference type="Pfam" id="PF00266"/>
    </source>
</evidence>
<dbReference type="RefSeq" id="WP_249320118.1">
    <property type="nucleotide sequence ID" value="NZ_JACRSN010000018.1"/>
</dbReference>
<dbReference type="EMBL" id="JACRSN010000018">
    <property type="protein sequence ID" value="MBC8534537.1"/>
    <property type="molecule type" value="Genomic_DNA"/>
</dbReference>
<dbReference type="AlphaFoldDB" id="A0A926DAY0"/>
<evidence type="ECO:0000256" key="6">
    <source>
        <dbReference type="ARBA" id="ARBA00023014"/>
    </source>
</evidence>
<protein>
    <submittedName>
        <fullName evidence="9">Cysteine desulfurase</fullName>
    </submittedName>
</protein>
<evidence type="ECO:0000313" key="10">
    <source>
        <dbReference type="Proteomes" id="UP000651482"/>
    </source>
</evidence>
<dbReference type="GO" id="GO:0031071">
    <property type="term" value="F:cysteine desulfurase activity"/>
    <property type="evidence" value="ECO:0007669"/>
    <property type="project" value="UniProtKB-ARBA"/>
</dbReference>
<keyword evidence="6" id="KW-0411">Iron-sulfur</keyword>
<dbReference type="InterPro" id="IPR016454">
    <property type="entry name" value="Cysteine_dSase"/>
</dbReference>
<evidence type="ECO:0000256" key="2">
    <source>
        <dbReference type="ARBA" id="ARBA00006490"/>
    </source>
</evidence>
<organism evidence="9 10">
    <name type="scientific">Yeguia hominis</name>
    <dbReference type="NCBI Taxonomy" id="2763662"/>
    <lineage>
        <taxon>Bacteria</taxon>
        <taxon>Bacillati</taxon>
        <taxon>Bacillota</taxon>
        <taxon>Clostridia</taxon>
        <taxon>Eubacteriales</taxon>
        <taxon>Yeguiaceae</taxon>
        <taxon>Yeguia</taxon>
    </lineage>
</organism>
<evidence type="ECO:0000256" key="5">
    <source>
        <dbReference type="ARBA" id="ARBA00023004"/>
    </source>
</evidence>
<evidence type="ECO:0000256" key="1">
    <source>
        <dbReference type="ARBA" id="ARBA00001933"/>
    </source>
</evidence>
<keyword evidence="10" id="KW-1185">Reference proteome</keyword>
<proteinExistence type="inferred from homology"/>
<dbReference type="InterPro" id="IPR015424">
    <property type="entry name" value="PyrdxlP-dep_Trfase"/>
</dbReference>
<reference evidence="9" key="1">
    <citation type="submission" date="2020-08" db="EMBL/GenBank/DDBJ databases">
        <title>Genome public.</title>
        <authorList>
            <person name="Liu C."/>
            <person name="Sun Q."/>
        </authorList>
    </citation>
    <scope>NUCLEOTIDE SEQUENCE</scope>
    <source>
        <strain evidence="9">NSJ-40</strain>
    </source>
</reference>
<keyword evidence="3" id="KW-0479">Metal-binding</keyword>
<evidence type="ECO:0000313" key="9">
    <source>
        <dbReference type="EMBL" id="MBC8534537.1"/>
    </source>
</evidence>
<dbReference type="SUPFAM" id="SSF53383">
    <property type="entry name" value="PLP-dependent transferases"/>
    <property type="match status" value="1"/>
</dbReference>
<evidence type="ECO:0000256" key="3">
    <source>
        <dbReference type="ARBA" id="ARBA00022723"/>
    </source>
</evidence>
<gene>
    <name evidence="9" type="ORF">IAG03_11185</name>
</gene>
<feature type="domain" description="Aminotransferase class V" evidence="8">
    <location>
        <begin position="4"/>
        <end position="363"/>
    </location>
</feature>
<comment type="similarity">
    <text evidence="2">Belongs to the class-V pyridoxal-phosphate-dependent aminotransferase family. NifS/IscS subfamily.</text>
</comment>
<evidence type="ECO:0000256" key="4">
    <source>
        <dbReference type="ARBA" id="ARBA00022898"/>
    </source>
</evidence>
<dbReference type="Pfam" id="PF00266">
    <property type="entry name" value="Aminotran_5"/>
    <property type="match status" value="1"/>
</dbReference>
<dbReference type="PROSITE" id="PS00595">
    <property type="entry name" value="AA_TRANSFER_CLASS_5"/>
    <property type="match status" value="1"/>
</dbReference>
<dbReference type="Gene3D" id="3.90.1150.10">
    <property type="entry name" value="Aspartate Aminotransferase, domain 1"/>
    <property type="match status" value="1"/>
</dbReference>
<accession>A0A926DAY0</accession>
<dbReference type="Gene3D" id="3.40.640.10">
    <property type="entry name" value="Type I PLP-dependent aspartate aminotransferase-like (Major domain)"/>
    <property type="match status" value="1"/>
</dbReference>
<sequence length="384" mass="41225">MNTVYLDNSATTKVCEEAVRAVVEIMTETYGNPSSLHSMGFAAEMKLREARETVAGMLSAKPEEILFTSGGTESNNLALFSAAQAGVRHGKHIVTTAIEHPSVLRVMQQLEQQGFSVTYLAPDKTGNLPPEAVRNAIHPDTILVSMMAVNNETGARMPIDAAAEAIRESGSRTLLHVDAVQAFGKIPLCPQRQRIDLMSMSAHKLHGPKGAGALYCAKKVRLQPRVFGGGQERGLRSGTEAMPAIAGFAAAIRALPELRKIEEQIAILNAACRTGLRGISDVCIQSPEDALPYVLNFSVPGIRSEVLLHFLSVKGVFVSSGSACAGKEKSHVLRAMGLPEEQIDSSLRVSFSRENTIEDVEALLAGVREGAKTLMRTRTARGGR</sequence>
<dbReference type="InterPro" id="IPR015421">
    <property type="entry name" value="PyrdxlP-dep_Trfase_major"/>
</dbReference>
<keyword evidence="4" id="KW-0663">Pyridoxal phosphate</keyword>
<dbReference type="GO" id="GO:0046872">
    <property type="term" value="F:metal ion binding"/>
    <property type="evidence" value="ECO:0007669"/>
    <property type="project" value="UniProtKB-KW"/>
</dbReference>
<dbReference type="PIRSF" id="PIRSF005572">
    <property type="entry name" value="NifS"/>
    <property type="match status" value="1"/>
</dbReference>
<evidence type="ECO:0000256" key="7">
    <source>
        <dbReference type="RuleBase" id="RU004504"/>
    </source>
</evidence>
<dbReference type="PANTHER" id="PTHR11601">
    <property type="entry name" value="CYSTEINE DESULFURYLASE FAMILY MEMBER"/>
    <property type="match status" value="1"/>
</dbReference>